<dbReference type="Gene3D" id="3.90.79.10">
    <property type="entry name" value="Nucleoside Triphosphate Pyrophosphohydrolase"/>
    <property type="match status" value="2"/>
</dbReference>
<dbReference type="SUPFAM" id="SSF55811">
    <property type="entry name" value="Nudix"/>
    <property type="match status" value="1"/>
</dbReference>
<dbReference type="AlphaFoldDB" id="A0A2I1I3Z9"/>
<gene>
    <name evidence="4" type="ORF">CYJ25_07515</name>
</gene>
<sequence length="415" mass="45061">MRPAPVPTRLVRAAGALVWRFVDPERRGVPGQVIVPEDIEVLMVHRPRYKDWSWPKGKSEANEPIICAAIREVEEETGASVILGAPLTTQRYRLGSGQTKEVRYWVGTLADDDRHTDLETSTIAPTTTATPVPAPVSTPAKVRISPAIFANRKKGQAPKLTPAPTRMPKPTDKQPVVSPVQLSRSSAISRVRTPVKPAPASEIDETRWVSPGQAEQMLTRRGDRRLLQELVTRAEEGRLVTVTLGLVRHAKAVSRTQWAGDEATRPLTRLGVRQAMDLVDVLSAFGIENAVSSSWIRCQQTLGPWASVGGGQVEVRDELTETAVATDPASASAVVAQCVRQTNAVVVCAHRPTIPALLDPIRAVTPSTLLRLLPSASPWLTTAQMLVVHISYASGRPEVDAIETHGTRTKDLLGL</sequence>
<dbReference type="SMART" id="SM00855">
    <property type="entry name" value="PGAM"/>
    <property type="match status" value="1"/>
</dbReference>
<dbReference type="Gene3D" id="3.40.50.1240">
    <property type="entry name" value="Phosphoglycerate mutase-like"/>
    <property type="match status" value="1"/>
</dbReference>
<dbReference type="Proteomes" id="UP000234545">
    <property type="component" value="Unassembled WGS sequence"/>
</dbReference>
<feature type="domain" description="Nudix hydrolase" evidence="3">
    <location>
        <begin position="24"/>
        <end position="232"/>
    </location>
</feature>
<proteinExistence type="predicted"/>
<dbReference type="InterPro" id="IPR000086">
    <property type="entry name" value="NUDIX_hydrolase_dom"/>
</dbReference>
<dbReference type="PROSITE" id="PS00893">
    <property type="entry name" value="NUDIX_BOX"/>
    <property type="match status" value="1"/>
</dbReference>
<evidence type="ECO:0000259" key="3">
    <source>
        <dbReference type="PROSITE" id="PS51462"/>
    </source>
</evidence>
<evidence type="ECO:0000256" key="1">
    <source>
        <dbReference type="ARBA" id="ARBA00022801"/>
    </source>
</evidence>
<dbReference type="CDD" id="cd07067">
    <property type="entry name" value="HP_PGM_like"/>
    <property type="match status" value="1"/>
</dbReference>
<dbReference type="InterPro" id="IPR051325">
    <property type="entry name" value="Nudix_hydrolase_domain"/>
</dbReference>
<comment type="caution">
    <text evidence="4">The sequence shown here is derived from an EMBL/GenBank/DDBJ whole genome shotgun (WGS) entry which is preliminary data.</text>
</comment>
<evidence type="ECO:0000313" key="4">
    <source>
        <dbReference type="EMBL" id="PKY65850.1"/>
    </source>
</evidence>
<dbReference type="EMBL" id="PKKJ01000012">
    <property type="protein sequence ID" value="PKY65850.1"/>
    <property type="molecule type" value="Genomic_DNA"/>
</dbReference>
<keyword evidence="1" id="KW-0378">Hydrolase</keyword>
<dbReference type="Pfam" id="PF00293">
    <property type="entry name" value="NUDIX"/>
    <property type="match status" value="1"/>
</dbReference>
<dbReference type="GO" id="GO:0004081">
    <property type="term" value="F:bis(5'-nucleosyl)-tetraphosphatase (asymmetrical) activity"/>
    <property type="evidence" value="ECO:0007669"/>
    <property type="project" value="TreeGrafter"/>
</dbReference>
<name>A0A2I1I3Z9_9ACTO</name>
<dbReference type="OrthoDB" id="4287477at2"/>
<evidence type="ECO:0000256" key="2">
    <source>
        <dbReference type="SAM" id="MobiDB-lite"/>
    </source>
</evidence>
<dbReference type="GO" id="GO:0006167">
    <property type="term" value="P:AMP biosynthetic process"/>
    <property type="evidence" value="ECO:0007669"/>
    <property type="project" value="TreeGrafter"/>
</dbReference>
<dbReference type="PROSITE" id="PS51462">
    <property type="entry name" value="NUDIX"/>
    <property type="match status" value="1"/>
</dbReference>
<evidence type="ECO:0000313" key="5">
    <source>
        <dbReference type="Proteomes" id="UP000234545"/>
    </source>
</evidence>
<protein>
    <recommendedName>
        <fullName evidence="3">Nudix hydrolase domain-containing protein</fullName>
    </recommendedName>
</protein>
<dbReference type="CDD" id="cd03673">
    <property type="entry name" value="NUDIX_Ap6A_hydrolase"/>
    <property type="match status" value="1"/>
</dbReference>
<dbReference type="GO" id="GO:0006754">
    <property type="term" value="P:ATP biosynthetic process"/>
    <property type="evidence" value="ECO:0007669"/>
    <property type="project" value="TreeGrafter"/>
</dbReference>
<dbReference type="InterPro" id="IPR029033">
    <property type="entry name" value="His_PPase_superfam"/>
</dbReference>
<dbReference type="PANTHER" id="PTHR21340">
    <property type="entry name" value="DIADENOSINE 5,5-P1,P4-TETRAPHOSPHATE PYROPHOSPHOHYDROLASE MUTT"/>
    <property type="match status" value="1"/>
</dbReference>
<dbReference type="SUPFAM" id="SSF53254">
    <property type="entry name" value="Phosphoglycerate mutase-like"/>
    <property type="match status" value="1"/>
</dbReference>
<dbReference type="InterPro" id="IPR015797">
    <property type="entry name" value="NUDIX_hydrolase-like_dom_sf"/>
</dbReference>
<reference evidence="4 5" key="1">
    <citation type="submission" date="2017-12" db="EMBL/GenBank/DDBJ databases">
        <title>Phylogenetic diversity of female urinary microbiome.</title>
        <authorList>
            <person name="Thomas-White K."/>
            <person name="Wolfe A.J."/>
        </authorList>
    </citation>
    <scope>NUCLEOTIDE SEQUENCE [LARGE SCALE GENOMIC DNA]</scope>
    <source>
        <strain evidence="4 5">UMB0250</strain>
    </source>
</reference>
<dbReference type="InterPro" id="IPR013078">
    <property type="entry name" value="His_Pase_superF_clade-1"/>
</dbReference>
<organism evidence="4 5">
    <name type="scientific">Schaalia turicensis</name>
    <dbReference type="NCBI Taxonomy" id="131111"/>
    <lineage>
        <taxon>Bacteria</taxon>
        <taxon>Bacillati</taxon>
        <taxon>Actinomycetota</taxon>
        <taxon>Actinomycetes</taxon>
        <taxon>Actinomycetales</taxon>
        <taxon>Actinomycetaceae</taxon>
        <taxon>Schaalia</taxon>
    </lineage>
</organism>
<dbReference type="Pfam" id="PF00300">
    <property type="entry name" value="His_Phos_1"/>
    <property type="match status" value="1"/>
</dbReference>
<dbReference type="InterPro" id="IPR020084">
    <property type="entry name" value="NUDIX_hydrolase_CS"/>
</dbReference>
<feature type="region of interest" description="Disordered" evidence="2">
    <location>
        <begin position="155"/>
        <end position="205"/>
    </location>
</feature>
<accession>A0A2I1I3Z9</accession>
<dbReference type="PANTHER" id="PTHR21340:SF0">
    <property type="entry name" value="BIS(5'-NUCLEOSYL)-TETRAPHOSPHATASE [ASYMMETRICAL]"/>
    <property type="match status" value="1"/>
</dbReference>